<evidence type="ECO:0008006" key="3">
    <source>
        <dbReference type="Google" id="ProtNLM"/>
    </source>
</evidence>
<comment type="caution">
    <text evidence="1">The sequence shown here is derived from an EMBL/GenBank/DDBJ whole genome shotgun (WGS) entry which is preliminary data.</text>
</comment>
<keyword evidence="2" id="KW-1185">Reference proteome</keyword>
<gene>
    <name evidence="1" type="ORF">CEX98_13955</name>
</gene>
<dbReference type="Proteomes" id="UP000228621">
    <property type="component" value="Unassembled WGS sequence"/>
</dbReference>
<evidence type="ECO:0000313" key="1">
    <source>
        <dbReference type="EMBL" id="PCK31158.1"/>
    </source>
</evidence>
<sequence length="295" mass="34004">MITSMIKFLLFILFISTPVFASDLVRYNISKEFSDPKQDYYIALLRLALNKSRDQYGAYQLVENSFDQTPQGRTLEILEQGELLDVHWSMTSIQREKRLATVYIPLLKGMMGARLLLIHKDMVNKLASIDSPAQLVNLTIGSGVDWPDTAIYEKNGFSVVTSIATSLPRMLEEKRFDLFPRALHEPWTELHTIDNAVVESRFAFCYPTAMFFFVNKDNERLKARLTYGLKKAIEDGSFDKLFFSHPVTREAIAKAKFEERQILKLQNPNLSGHTRDILFNPNYTWQPIHQCISPN</sequence>
<proteinExistence type="predicted"/>
<protein>
    <recommendedName>
        <fullName evidence="3">Solute-binding protein family 3/N-terminal domain-containing protein</fullName>
    </recommendedName>
</protein>
<evidence type="ECO:0000313" key="2">
    <source>
        <dbReference type="Proteomes" id="UP000228621"/>
    </source>
</evidence>
<accession>A0A2A5JP14</accession>
<organism evidence="1 2">
    <name type="scientific">Pseudoalteromonas piscicida</name>
    <dbReference type="NCBI Taxonomy" id="43662"/>
    <lineage>
        <taxon>Bacteria</taxon>
        <taxon>Pseudomonadati</taxon>
        <taxon>Pseudomonadota</taxon>
        <taxon>Gammaproteobacteria</taxon>
        <taxon>Alteromonadales</taxon>
        <taxon>Pseudoalteromonadaceae</taxon>
        <taxon>Pseudoalteromonas</taxon>
    </lineage>
</organism>
<dbReference type="EMBL" id="NKHF01000062">
    <property type="protein sequence ID" value="PCK31158.1"/>
    <property type="molecule type" value="Genomic_DNA"/>
</dbReference>
<name>A0A2A5JP14_PSEO7</name>
<dbReference type="SUPFAM" id="SSF53850">
    <property type="entry name" value="Periplasmic binding protein-like II"/>
    <property type="match status" value="1"/>
</dbReference>
<dbReference type="OrthoDB" id="547680at2"/>
<reference evidence="2" key="1">
    <citation type="journal article" date="2019" name="Genome Announc.">
        <title>Draft Genome Sequence of Pseudoalteromonas piscicida Strain 36Y ROTHPW, an Hypersaline Seawater Isolate from the South Coast of Sonora, Mexico.</title>
        <authorList>
            <person name="Sanchez-Diaz R."/>
            <person name="Molina-Garza Z.J."/>
            <person name="Cruz-Suarez L.E."/>
            <person name="Selvin J."/>
            <person name="Kiran G.S."/>
            <person name="Ibarra-Gamez J.C."/>
            <person name="Gomez-Gil B."/>
            <person name="Galaviz-Silva L."/>
        </authorList>
    </citation>
    <scope>NUCLEOTIDE SEQUENCE [LARGE SCALE GENOMIC DNA]</scope>
    <source>
        <strain evidence="2">36Y_RITHPW</strain>
    </source>
</reference>
<dbReference type="AlphaFoldDB" id="A0A2A5JP14"/>